<evidence type="ECO:0000256" key="6">
    <source>
        <dbReference type="ARBA" id="ARBA00023242"/>
    </source>
</evidence>
<sequence>MPAAPLPLTTQGVSPAGARKEVEVRVTTPRMEGNDPITRKCREIFMRIDANSDGAVSKLEFVHSVARDSTVSAFVLPGEDNSNLLQDESKFDAAEEAFEAISADRNRINFSDFVAHFRRVMSEDKSDKGEMRAVFDAIDTDGSGSISKLELVAAMQGNPRVAQFVMPGVDSSKVMQEEWSFDMVSTVFQAISHGKRRIDFADWLAYFQRVKKANNAPNLTRTKSQVHRKRTSTVVLVIGPGQGRGLEASGFQVHFSAAPCPDQPGFPMHAYLGHVRAELDRVQPDVVVAFSSGTAYAVGLWQCGWRGPAVLVNVHPSCTVLPPDCNVVLAHGSNDERYPRAREHLEWLLTTGDPSKSFLLYTANSGQLATGQFSRFGDRHSMESLRLHDSLARLVDAALSPDSPDLYFLRTCRERMTQVRLDAEGRLGYTPESLRKLWVSPNQRGMDRQKLFDVHPGSEEFQLVSTVFKSQPHEAPTYPLKPKEVWNMARVVRVQRVENGTQFDGSVKPYFDSLRTSVEGQDLVFEPGTHTVWGFHGADLAAIESIVENPASGFQPLVSGTKKASLWGSGTYFARDAKYVAEGNFCAPPAGDGTQKMLMCLLGSGMPCLGSPEHRGVLPFRQKPHRYNCSVDSMSSPEIYVIQHPGGAYPAYLITFAQANGPPH</sequence>
<organism evidence="9 10">
    <name type="scientific">Prorocentrum cordatum</name>
    <dbReference type="NCBI Taxonomy" id="2364126"/>
    <lineage>
        <taxon>Eukaryota</taxon>
        <taxon>Sar</taxon>
        <taxon>Alveolata</taxon>
        <taxon>Dinophyceae</taxon>
        <taxon>Prorocentrales</taxon>
        <taxon>Prorocentraceae</taxon>
        <taxon>Prorocentrum</taxon>
    </lineage>
</organism>
<dbReference type="EMBL" id="CAUYUJ010014516">
    <property type="protein sequence ID" value="CAK0842340.1"/>
    <property type="molecule type" value="Genomic_DNA"/>
</dbReference>
<keyword evidence="6" id="KW-0539">Nucleus</keyword>
<evidence type="ECO:0000256" key="2">
    <source>
        <dbReference type="ARBA" id="ARBA00022676"/>
    </source>
</evidence>
<dbReference type="SMART" id="SM00054">
    <property type="entry name" value="EFh"/>
    <property type="match status" value="3"/>
</dbReference>
<feature type="region of interest" description="Disordered" evidence="7">
    <location>
        <begin position="1"/>
        <end position="21"/>
    </location>
</feature>
<dbReference type="Pfam" id="PF13202">
    <property type="entry name" value="EF-hand_5"/>
    <property type="match status" value="2"/>
</dbReference>
<evidence type="ECO:0000256" key="3">
    <source>
        <dbReference type="ARBA" id="ARBA00022679"/>
    </source>
</evidence>
<evidence type="ECO:0000256" key="1">
    <source>
        <dbReference type="ARBA" id="ARBA00004123"/>
    </source>
</evidence>
<evidence type="ECO:0000256" key="5">
    <source>
        <dbReference type="ARBA" id="ARBA00023027"/>
    </source>
</evidence>
<comment type="subcellular location">
    <subcellularLocation>
        <location evidence="1">Nucleus</location>
    </subcellularLocation>
</comment>
<evidence type="ECO:0000313" key="9">
    <source>
        <dbReference type="EMBL" id="CAK0842340.1"/>
    </source>
</evidence>
<dbReference type="Gene3D" id="3.90.228.10">
    <property type="match status" value="1"/>
</dbReference>
<keyword evidence="10" id="KW-1185">Reference proteome</keyword>
<feature type="domain" description="EF-hand" evidence="8">
    <location>
        <begin position="126"/>
        <end position="161"/>
    </location>
</feature>
<dbReference type="InterPro" id="IPR011992">
    <property type="entry name" value="EF-hand-dom_pair"/>
</dbReference>
<keyword evidence="3" id="KW-0808">Transferase</keyword>
<dbReference type="Proteomes" id="UP001189429">
    <property type="component" value="Unassembled WGS sequence"/>
</dbReference>
<comment type="caution">
    <text evidence="9">The sequence shown here is derived from an EMBL/GenBank/DDBJ whole genome shotgun (WGS) entry which is preliminary data.</text>
</comment>
<keyword evidence="4" id="KW-0106">Calcium</keyword>
<evidence type="ECO:0000256" key="4">
    <source>
        <dbReference type="ARBA" id="ARBA00022837"/>
    </source>
</evidence>
<accession>A0ABN9TAJ0</accession>
<dbReference type="Gene3D" id="1.10.238.10">
    <property type="entry name" value="EF-hand"/>
    <property type="match status" value="1"/>
</dbReference>
<dbReference type="PANTHER" id="PTHR14453:SF67">
    <property type="entry name" value="POLY [ADP-RIBOSE] POLYMERASE"/>
    <property type="match status" value="1"/>
</dbReference>
<name>A0ABN9TAJ0_9DINO</name>
<dbReference type="InterPro" id="IPR052056">
    <property type="entry name" value="Mono-ARTD/PARP"/>
</dbReference>
<evidence type="ECO:0000313" key="10">
    <source>
        <dbReference type="Proteomes" id="UP001189429"/>
    </source>
</evidence>
<keyword evidence="2" id="KW-0328">Glycosyltransferase</keyword>
<proteinExistence type="predicted"/>
<keyword evidence="5" id="KW-0520">NAD</keyword>
<dbReference type="PANTHER" id="PTHR14453">
    <property type="entry name" value="PARP/ZINC FINGER CCCH TYPE DOMAIN CONTAINING PROTEIN"/>
    <property type="match status" value="1"/>
</dbReference>
<dbReference type="SUPFAM" id="SSF56399">
    <property type="entry name" value="ADP-ribosylation"/>
    <property type="match status" value="1"/>
</dbReference>
<feature type="domain" description="EF-hand" evidence="8">
    <location>
        <begin position="36"/>
        <end position="71"/>
    </location>
</feature>
<gene>
    <name evidence="9" type="ORF">PCOR1329_LOCUS37241</name>
</gene>
<dbReference type="InterPro" id="IPR018247">
    <property type="entry name" value="EF_Hand_1_Ca_BS"/>
</dbReference>
<evidence type="ECO:0000259" key="8">
    <source>
        <dbReference type="PROSITE" id="PS50222"/>
    </source>
</evidence>
<evidence type="ECO:0000256" key="7">
    <source>
        <dbReference type="SAM" id="MobiDB-lite"/>
    </source>
</evidence>
<reference evidence="9" key="1">
    <citation type="submission" date="2023-10" db="EMBL/GenBank/DDBJ databases">
        <authorList>
            <person name="Chen Y."/>
            <person name="Shah S."/>
            <person name="Dougan E. K."/>
            <person name="Thang M."/>
            <person name="Chan C."/>
        </authorList>
    </citation>
    <scope>NUCLEOTIDE SEQUENCE [LARGE SCALE GENOMIC DNA]</scope>
</reference>
<dbReference type="PROSITE" id="PS00018">
    <property type="entry name" value="EF_HAND_1"/>
    <property type="match status" value="2"/>
</dbReference>
<protein>
    <recommendedName>
        <fullName evidence="8">EF-hand domain-containing protein</fullName>
    </recommendedName>
</protein>
<dbReference type="PROSITE" id="PS50222">
    <property type="entry name" value="EF_HAND_2"/>
    <property type="match status" value="2"/>
</dbReference>
<dbReference type="InterPro" id="IPR002048">
    <property type="entry name" value="EF_hand_dom"/>
</dbReference>
<dbReference type="SUPFAM" id="SSF47473">
    <property type="entry name" value="EF-hand"/>
    <property type="match status" value="1"/>
</dbReference>